<feature type="compositionally biased region" description="Low complexity" evidence="3">
    <location>
        <begin position="189"/>
        <end position="206"/>
    </location>
</feature>
<feature type="compositionally biased region" description="Basic and acidic residues" evidence="3">
    <location>
        <begin position="144"/>
        <end position="164"/>
    </location>
</feature>
<dbReference type="InterPro" id="IPR006861">
    <property type="entry name" value="HABP4_PAIRBP1-bd"/>
</dbReference>
<dbReference type="EMBL" id="JAODAN010000003">
    <property type="protein sequence ID" value="KAK1925467.1"/>
    <property type="molecule type" value="Genomic_DNA"/>
</dbReference>
<evidence type="ECO:0000256" key="2">
    <source>
        <dbReference type="ARBA" id="ARBA00022490"/>
    </source>
</evidence>
<keyword evidence="2" id="KW-0963">Cytoplasm</keyword>
<dbReference type="PANTHER" id="PTHR12299">
    <property type="entry name" value="HYALURONIC ACID-BINDING PROTEIN 4"/>
    <property type="match status" value="1"/>
</dbReference>
<comment type="subcellular location">
    <subcellularLocation>
        <location evidence="1">Cytoplasm</location>
    </subcellularLocation>
</comment>
<feature type="region of interest" description="Disordered" evidence="3">
    <location>
        <begin position="290"/>
        <end position="358"/>
    </location>
</feature>
<accession>A0AAD9FSX4</accession>
<evidence type="ECO:0000259" key="4">
    <source>
        <dbReference type="SMART" id="SM01233"/>
    </source>
</evidence>
<organism evidence="5 6">
    <name type="scientific">Papiliotrema laurentii</name>
    <name type="common">Cryptococcus laurentii</name>
    <dbReference type="NCBI Taxonomy" id="5418"/>
    <lineage>
        <taxon>Eukaryota</taxon>
        <taxon>Fungi</taxon>
        <taxon>Dikarya</taxon>
        <taxon>Basidiomycota</taxon>
        <taxon>Agaricomycotina</taxon>
        <taxon>Tremellomycetes</taxon>
        <taxon>Tremellales</taxon>
        <taxon>Rhynchogastremaceae</taxon>
        <taxon>Papiliotrema</taxon>
    </lineage>
</organism>
<dbReference type="Pfam" id="PF09598">
    <property type="entry name" value="Stm1_N"/>
    <property type="match status" value="1"/>
</dbReference>
<feature type="domain" description="Hyaluronan/mRNA-binding protein" evidence="4">
    <location>
        <begin position="145"/>
        <end position="248"/>
    </location>
</feature>
<dbReference type="InterPro" id="IPR039764">
    <property type="entry name" value="HABP4/SERBP1-like"/>
</dbReference>
<dbReference type="GO" id="GO:0005634">
    <property type="term" value="C:nucleus"/>
    <property type="evidence" value="ECO:0007669"/>
    <property type="project" value="TreeGrafter"/>
</dbReference>
<dbReference type="Gene3D" id="6.10.140.1040">
    <property type="match status" value="1"/>
</dbReference>
<dbReference type="InterPro" id="IPR019084">
    <property type="entry name" value="STM1-like_N"/>
</dbReference>
<evidence type="ECO:0000256" key="1">
    <source>
        <dbReference type="ARBA" id="ARBA00004496"/>
    </source>
</evidence>
<dbReference type="Pfam" id="PF04774">
    <property type="entry name" value="HABP4_PAI-RBP1"/>
    <property type="match status" value="1"/>
</dbReference>
<evidence type="ECO:0000313" key="5">
    <source>
        <dbReference type="EMBL" id="KAK1925467.1"/>
    </source>
</evidence>
<feature type="compositionally biased region" description="Basic and acidic residues" evidence="3">
    <location>
        <begin position="172"/>
        <end position="187"/>
    </location>
</feature>
<name>A0AAD9FSX4_PAPLA</name>
<evidence type="ECO:0000256" key="3">
    <source>
        <dbReference type="SAM" id="MobiDB-lite"/>
    </source>
</evidence>
<comment type="caution">
    <text evidence="5">The sequence shown here is derived from an EMBL/GenBank/DDBJ whole genome shotgun (WGS) entry which is preliminary data.</text>
</comment>
<keyword evidence="6" id="KW-1185">Reference proteome</keyword>
<feature type="compositionally biased region" description="Low complexity" evidence="3">
    <location>
        <begin position="20"/>
        <end position="51"/>
    </location>
</feature>
<dbReference type="AlphaFoldDB" id="A0AAD9FSX4"/>
<feature type="compositionally biased region" description="Low complexity" evidence="3">
    <location>
        <begin position="61"/>
        <end position="71"/>
    </location>
</feature>
<protein>
    <recommendedName>
        <fullName evidence="4">Hyaluronan/mRNA-binding protein domain-containing protein</fullName>
    </recommendedName>
</protein>
<reference evidence="5" key="1">
    <citation type="submission" date="2023-02" db="EMBL/GenBank/DDBJ databases">
        <title>Identification and recombinant expression of a fungal hydrolase from Papiliotrema laurentii that hydrolyzes apple cutin and clears colloidal polyester polyurethane.</title>
        <authorList>
            <consortium name="DOE Joint Genome Institute"/>
            <person name="Roman V.A."/>
            <person name="Bojanowski C."/>
            <person name="Crable B.R."/>
            <person name="Wagner D.N."/>
            <person name="Hung C.S."/>
            <person name="Nadeau L.J."/>
            <person name="Schratz L."/>
            <person name="Haridas S."/>
            <person name="Pangilinan J."/>
            <person name="Lipzen A."/>
            <person name="Na H."/>
            <person name="Yan M."/>
            <person name="Ng V."/>
            <person name="Grigoriev I.V."/>
            <person name="Spatafora J.W."/>
            <person name="Barlow D."/>
            <person name="Biffinger J."/>
            <person name="Kelley-Loughnane N."/>
            <person name="Varaljay V.A."/>
            <person name="Crookes-Goodson W.J."/>
        </authorList>
    </citation>
    <scope>NUCLEOTIDE SEQUENCE</scope>
    <source>
        <strain evidence="5">5307AH</strain>
    </source>
</reference>
<dbReference type="PANTHER" id="PTHR12299:SF17">
    <property type="entry name" value="AT19571P-RELATED"/>
    <property type="match status" value="1"/>
</dbReference>
<feature type="compositionally biased region" description="Basic and acidic residues" evidence="3">
    <location>
        <begin position="105"/>
        <end position="118"/>
    </location>
</feature>
<dbReference type="GO" id="GO:0003723">
    <property type="term" value="F:RNA binding"/>
    <property type="evidence" value="ECO:0007669"/>
    <property type="project" value="InterPro"/>
</dbReference>
<sequence>MSVVSRNPFDLLGDGEQSSPAPAKTTPAAAAPKKAETAAPRTVPGAAGANKDAGRGGNRGGRYPARGGARNVYRGSEDKGDAPVAEDAAAGFEGERVAPPKRAHHGPDKHTKGPRGEGRVQTSGGHRSRPTGGARGAKTPAFGAERRQYERRSGTNPDSQKKVESGWGSNEGKAELTAEVEGEKDAQGEETAPATPAAEGADAIAAEGEKVDETPEEPEEVQKSYDQFLAEKAEQAFAFGKKEARQVTGETLEGKAFVREGVDEFFAGKEKTAPTKTKAKKEKVYIEVDGQFATPAGRPARTDRETRGERGGRGGRGRGEGRGRGGNRGQARSGFGGARSNGPSANISDEKAFPALGA</sequence>
<dbReference type="Proteomes" id="UP001182556">
    <property type="component" value="Unassembled WGS sequence"/>
</dbReference>
<proteinExistence type="predicted"/>
<dbReference type="SMART" id="SM01233">
    <property type="entry name" value="HABP4_PAI-RBP1"/>
    <property type="match status" value="1"/>
</dbReference>
<feature type="compositionally biased region" description="Basic and acidic residues" evidence="3">
    <location>
        <begin position="300"/>
        <end position="323"/>
    </location>
</feature>
<feature type="region of interest" description="Disordered" evidence="3">
    <location>
        <begin position="1"/>
        <end position="227"/>
    </location>
</feature>
<gene>
    <name evidence="5" type="ORF">DB88DRAFT_484037</name>
</gene>
<feature type="compositionally biased region" description="Gly residues" evidence="3">
    <location>
        <begin position="324"/>
        <end position="339"/>
    </location>
</feature>
<evidence type="ECO:0000313" key="6">
    <source>
        <dbReference type="Proteomes" id="UP001182556"/>
    </source>
</evidence>
<dbReference type="GO" id="GO:0005737">
    <property type="term" value="C:cytoplasm"/>
    <property type="evidence" value="ECO:0007669"/>
    <property type="project" value="UniProtKB-SubCell"/>
</dbReference>